<protein>
    <recommendedName>
        <fullName evidence="3">Nuclease SbcCD subunit C</fullName>
    </recommendedName>
</protein>
<dbReference type="AlphaFoldDB" id="A0AAJ2NL98"/>
<dbReference type="Pfam" id="PF13476">
    <property type="entry name" value="AAA_23"/>
    <property type="match status" value="1"/>
</dbReference>
<dbReference type="RefSeq" id="WP_289234599.1">
    <property type="nucleotide sequence ID" value="NZ_CP117835.1"/>
</dbReference>
<gene>
    <name evidence="6" type="ORF">RYX45_08405</name>
</gene>
<dbReference type="GO" id="GO:0006302">
    <property type="term" value="P:double-strand break repair"/>
    <property type="evidence" value="ECO:0007669"/>
    <property type="project" value="InterPro"/>
</dbReference>
<evidence type="ECO:0000256" key="3">
    <source>
        <dbReference type="ARBA" id="ARBA00013368"/>
    </source>
</evidence>
<evidence type="ECO:0000313" key="6">
    <source>
        <dbReference type="EMBL" id="MDV2885201.1"/>
    </source>
</evidence>
<dbReference type="PANTHER" id="PTHR32114:SF2">
    <property type="entry name" value="ABC TRANSPORTER ABCH.3"/>
    <property type="match status" value="1"/>
</dbReference>
<proteinExistence type="inferred from homology"/>
<feature type="domain" description="Rad50/SbcC-type AAA" evidence="5">
    <location>
        <begin position="6"/>
        <end position="333"/>
    </location>
</feature>
<sequence>MNNIASLRLENFQSHLDTTIEFSAGLNVLVGQSDSGKTAIIRGVRWVLFNQPRGTDFMRVGADFARVTLTFTHGVTIVRERTSSKNRYIIKEPNKEDLVLEGFGIHVPQEVLDAHGMEPLRVDRDHDLIIHLSQQLDGPFLLEQTSSLRAKTIGRISGAHFLDMAIRDTSKDLSGLNQRVKMEETELEHLTVELEPYQTLDKQRTKLDQAGEKLDKLKQAERKLDNLYELKSALQKLSKEKEETVTQFQLVEQVHLWEEAWNHIKQTHAYAKSLDHKRAEIELVGQSINKCREWIDKTKHISDAQGAWEHIQDKVSQKQELIKLKQRYGQMIEQKNQINRQLAQTDFIQEKDWSILAVIEKKRARVEQLRQLHVLYKQIEKAIETTNDMYRKVQHTKEAEGLREKLEHKLMNYQRLKQLKEQMHEVNTRIIEGNRFMNQKTEEMQRLEREFEEQLMHIGTCPTCGSSLEQGIKNQ</sequence>
<keyword evidence="4" id="KW-0175">Coiled coil</keyword>
<organism evidence="6 7">
    <name type="scientific">Alkalihalophilus pseudofirmus</name>
    <name type="common">Bacillus pseudofirmus</name>
    <dbReference type="NCBI Taxonomy" id="79885"/>
    <lineage>
        <taxon>Bacteria</taxon>
        <taxon>Bacillati</taxon>
        <taxon>Bacillota</taxon>
        <taxon>Bacilli</taxon>
        <taxon>Bacillales</taxon>
        <taxon>Bacillaceae</taxon>
        <taxon>Alkalihalophilus</taxon>
    </lineage>
</organism>
<dbReference type="InterPro" id="IPR027417">
    <property type="entry name" value="P-loop_NTPase"/>
</dbReference>
<reference evidence="6" key="1">
    <citation type="submission" date="2023-10" db="EMBL/GenBank/DDBJ databases">
        <title>Screening of Alkalihalophilus pseudofirmusBZ-TG-HK211 and Its Alleviation of Salt Stress on Rapeseed Growth.</title>
        <authorList>
            <person name="Zhao B."/>
            <person name="Guo T."/>
        </authorList>
    </citation>
    <scope>NUCLEOTIDE SEQUENCE</scope>
    <source>
        <strain evidence="6">BZ-TG-HK211</strain>
    </source>
</reference>
<evidence type="ECO:0000256" key="1">
    <source>
        <dbReference type="ARBA" id="ARBA00006930"/>
    </source>
</evidence>
<evidence type="ECO:0000259" key="5">
    <source>
        <dbReference type="Pfam" id="PF13476"/>
    </source>
</evidence>
<evidence type="ECO:0000313" key="7">
    <source>
        <dbReference type="Proteomes" id="UP001285636"/>
    </source>
</evidence>
<dbReference type="EMBL" id="JAWJAY010000001">
    <property type="protein sequence ID" value="MDV2885201.1"/>
    <property type="molecule type" value="Genomic_DNA"/>
</dbReference>
<dbReference type="Gene3D" id="3.40.50.300">
    <property type="entry name" value="P-loop containing nucleotide triphosphate hydrolases"/>
    <property type="match status" value="1"/>
</dbReference>
<comment type="subunit">
    <text evidence="2">Heterodimer of SbcC and SbcD.</text>
</comment>
<evidence type="ECO:0000256" key="4">
    <source>
        <dbReference type="SAM" id="Coils"/>
    </source>
</evidence>
<dbReference type="InterPro" id="IPR038729">
    <property type="entry name" value="Rad50/SbcC_AAA"/>
</dbReference>
<dbReference type="GO" id="GO:0016887">
    <property type="term" value="F:ATP hydrolysis activity"/>
    <property type="evidence" value="ECO:0007669"/>
    <property type="project" value="InterPro"/>
</dbReference>
<feature type="coiled-coil region" evidence="4">
    <location>
        <begin position="396"/>
        <end position="457"/>
    </location>
</feature>
<comment type="caution">
    <text evidence="6">The sequence shown here is derived from an EMBL/GenBank/DDBJ whole genome shotgun (WGS) entry which is preliminary data.</text>
</comment>
<dbReference type="Proteomes" id="UP001285636">
    <property type="component" value="Unassembled WGS sequence"/>
</dbReference>
<dbReference type="SUPFAM" id="SSF52540">
    <property type="entry name" value="P-loop containing nucleoside triphosphate hydrolases"/>
    <property type="match status" value="1"/>
</dbReference>
<evidence type="ECO:0000256" key="2">
    <source>
        <dbReference type="ARBA" id="ARBA00011322"/>
    </source>
</evidence>
<dbReference type="PANTHER" id="PTHR32114">
    <property type="entry name" value="ABC TRANSPORTER ABCH.3"/>
    <property type="match status" value="1"/>
</dbReference>
<feature type="coiled-coil region" evidence="4">
    <location>
        <begin position="173"/>
        <end position="247"/>
    </location>
</feature>
<comment type="similarity">
    <text evidence="1">Belongs to the SMC family. SbcC subfamily.</text>
</comment>
<accession>A0AAJ2NL98</accession>
<name>A0AAJ2NL98_ALKPS</name>